<dbReference type="SUPFAM" id="SSF51905">
    <property type="entry name" value="FAD/NAD(P)-binding domain"/>
    <property type="match status" value="1"/>
</dbReference>
<reference evidence="3 4" key="1">
    <citation type="submission" date="2017-02" db="EMBL/GenBank/DDBJ databases">
        <title>Draft Genome Sequence of Streptomyces tsukubaensis F601, a Producer of the immunosuppressant tacrolimus FK506.</title>
        <authorList>
            <person name="Zong G."/>
            <person name="Zhong C."/>
            <person name="Fu J."/>
            <person name="Qin R."/>
            <person name="Cao G."/>
        </authorList>
    </citation>
    <scope>NUCLEOTIDE SEQUENCE [LARGE SCALE GENOMIC DNA]</scope>
    <source>
        <strain evidence="3 4">F601</strain>
    </source>
</reference>
<gene>
    <name evidence="3" type="ORF">B1H18_29405</name>
</gene>
<protein>
    <recommendedName>
        <fullName evidence="2">FAD-binding domain-containing protein</fullName>
    </recommendedName>
</protein>
<keyword evidence="4" id="KW-1185">Reference proteome</keyword>
<dbReference type="STRING" id="83656.B1H18_29405"/>
<dbReference type="Gene3D" id="3.50.50.60">
    <property type="entry name" value="FAD/NAD(P)-binding domain"/>
    <property type="match status" value="1"/>
</dbReference>
<dbReference type="PANTHER" id="PTHR43422">
    <property type="entry name" value="THIAMINE THIAZOLE SYNTHASE"/>
    <property type="match status" value="1"/>
</dbReference>
<keyword evidence="1" id="KW-0812">Transmembrane</keyword>
<organism evidence="3 4">
    <name type="scientific">Streptomyces tsukubensis</name>
    <dbReference type="NCBI Taxonomy" id="83656"/>
    <lineage>
        <taxon>Bacteria</taxon>
        <taxon>Bacillati</taxon>
        <taxon>Actinomycetota</taxon>
        <taxon>Actinomycetes</taxon>
        <taxon>Kitasatosporales</taxon>
        <taxon>Streptomycetaceae</taxon>
        <taxon>Streptomyces</taxon>
    </lineage>
</organism>
<name>A0A1V4A0V1_9ACTN</name>
<dbReference type="OrthoDB" id="9790035at2"/>
<sequence>MPSEDFVTQQRTAGRHAVVIGAGLAGMLAAWVLREHAGRVTVIERDRAPEGPKPRAGVPQGRHAHVLLPSGQRALDALLPGTVDRLLNDGARQVGMPEDMVQWQAGRWYLRTPASIHLLACTRPLIDWTVRERVRSDDRIHFTQSTEAAALLGDAGRVRGVRVRGRGAGDRATRDIEADLVIDASGRSSASPLWLNEIGARAPREESIDTGLAYASQVFRAPEGEPDPAFHCFYVLPNAAQPLTAVLLRVEEGRWIASLSGPRGLEPPTDAEGFVDYASRYPHPHLRDWLSKAVAESPVVGGRHNANVRRYYEERGRLPAGFLAMGDALCAFNPIYGQGMSVAALGAVALRAALSDRDSVPTTARTQRALAAVARQAWEIAAGADKEIPGVEFYGTARGATADAAAWYLRRLQQRVPGNPTLGAAYRDVLALNAPLTTLFAPRNAADVLFTRVPATPEHPPLTRDSLD</sequence>
<dbReference type="EMBL" id="MVFC01000037">
    <property type="protein sequence ID" value="OON72512.1"/>
    <property type="molecule type" value="Genomic_DNA"/>
</dbReference>
<keyword evidence="1" id="KW-1133">Transmembrane helix</keyword>
<keyword evidence="1" id="KW-0472">Membrane</keyword>
<dbReference type="GO" id="GO:0071949">
    <property type="term" value="F:FAD binding"/>
    <property type="evidence" value="ECO:0007669"/>
    <property type="project" value="InterPro"/>
</dbReference>
<accession>A0A1V4A0V1</accession>
<dbReference type="PANTHER" id="PTHR43422:SF3">
    <property type="entry name" value="THIAMINE THIAZOLE SYNTHASE"/>
    <property type="match status" value="1"/>
</dbReference>
<evidence type="ECO:0000313" key="4">
    <source>
        <dbReference type="Proteomes" id="UP000190539"/>
    </source>
</evidence>
<dbReference type="InterPro" id="IPR002938">
    <property type="entry name" value="FAD-bd"/>
</dbReference>
<dbReference type="Proteomes" id="UP000190539">
    <property type="component" value="Unassembled WGS sequence"/>
</dbReference>
<dbReference type="AlphaFoldDB" id="A0A1V4A0V1"/>
<evidence type="ECO:0000256" key="1">
    <source>
        <dbReference type="SAM" id="Phobius"/>
    </source>
</evidence>
<dbReference type="Pfam" id="PF01494">
    <property type="entry name" value="FAD_binding_3"/>
    <property type="match status" value="1"/>
</dbReference>
<proteinExistence type="predicted"/>
<evidence type="ECO:0000259" key="2">
    <source>
        <dbReference type="Pfam" id="PF01494"/>
    </source>
</evidence>
<feature type="domain" description="FAD-binding" evidence="2">
    <location>
        <begin position="17"/>
        <end position="354"/>
    </location>
</feature>
<evidence type="ECO:0000313" key="3">
    <source>
        <dbReference type="EMBL" id="OON72512.1"/>
    </source>
</evidence>
<comment type="caution">
    <text evidence="3">The sequence shown here is derived from an EMBL/GenBank/DDBJ whole genome shotgun (WGS) entry which is preliminary data.</text>
</comment>
<dbReference type="InterPro" id="IPR036188">
    <property type="entry name" value="FAD/NAD-bd_sf"/>
</dbReference>
<feature type="transmembrane region" description="Helical" evidence="1">
    <location>
        <begin position="12"/>
        <end position="33"/>
    </location>
</feature>